<dbReference type="Gene3D" id="3.40.50.150">
    <property type="entry name" value="Vaccinia Virus protein VP39"/>
    <property type="match status" value="1"/>
</dbReference>
<dbReference type="Proteomes" id="UP000243589">
    <property type="component" value="Unassembled WGS sequence"/>
</dbReference>
<dbReference type="InterPro" id="IPR047048">
    <property type="entry name" value="TlyA"/>
</dbReference>
<feature type="region of interest" description="Disordered" evidence="4">
    <location>
        <begin position="268"/>
        <end position="295"/>
    </location>
</feature>
<feature type="compositionally biased region" description="Basic and acidic residues" evidence="4">
    <location>
        <begin position="278"/>
        <end position="295"/>
    </location>
</feature>
<evidence type="ECO:0000313" key="7">
    <source>
        <dbReference type="Proteomes" id="UP000243589"/>
    </source>
</evidence>
<evidence type="ECO:0000256" key="3">
    <source>
        <dbReference type="PROSITE-ProRule" id="PRU00182"/>
    </source>
</evidence>
<reference evidence="6 7" key="1">
    <citation type="submission" date="2016-01" db="EMBL/GenBank/DDBJ databases">
        <title>Use of Whole Genome Sequencing to ascertain that Brevibacterium massiliense (Roux, Raoult 2009) is a later heterotypic synonym of Brevibacterium ravenspurgense (Mages 2008).</title>
        <authorList>
            <person name="Bernier A.-M."/>
            <person name="Burdz T."/>
            <person name="Huynh C."/>
            <person name="Pachecho A.L."/>
            <person name="Wiebe D."/>
            <person name="Bonner C."/>
            <person name="Bernard K."/>
        </authorList>
    </citation>
    <scope>NUCLEOTIDE SEQUENCE [LARGE SCALE GENOMIC DNA]</scope>
    <source>
        <strain evidence="6 7">CCUG56047</strain>
    </source>
</reference>
<dbReference type="RefSeq" id="WP_062020712.1">
    <property type="nucleotide sequence ID" value="NZ_LQQC01000010.1"/>
</dbReference>
<keyword evidence="7" id="KW-1185">Reference proteome</keyword>
<dbReference type="SUPFAM" id="SSF55174">
    <property type="entry name" value="Alpha-L RNA-binding motif"/>
    <property type="match status" value="1"/>
</dbReference>
<dbReference type="GO" id="GO:0003723">
    <property type="term" value="F:RNA binding"/>
    <property type="evidence" value="ECO:0007669"/>
    <property type="project" value="UniProtKB-KW"/>
</dbReference>
<comment type="similarity">
    <text evidence="2">Belongs to the TlyA family.</text>
</comment>
<dbReference type="InterPro" id="IPR002942">
    <property type="entry name" value="S4_RNA-bd"/>
</dbReference>
<dbReference type="NCBIfam" id="TIGR00478">
    <property type="entry name" value="tly"/>
    <property type="match status" value="1"/>
</dbReference>
<dbReference type="Pfam" id="PF01479">
    <property type="entry name" value="S4"/>
    <property type="match status" value="1"/>
</dbReference>
<dbReference type="GO" id="GO:0032259">
    <property type="term" value="P:methylation"/>
    <property type="evidence" value="ECO:0007669"/>
    <property type="project" value="UniProtKB-KW"/>
</dbReference>
<dbReference type="EMBL" id="LQQC01000010">
    <property type="protein sequence ID" value="KXZ57879.1"/>
    <property type="molecule type" value="Genomic_DNA"/>
</dbReference>
<evidence type="ECO:0000256" key="2">
    <source>
        <dbReference type="ARBA" id="ARBA00029460"/>
    </source>
</evidence>
<dbReference type="CDD" id="cd00165">
    <property type="entry name" value="S4"/>
    <property type="match status" value="1"/>
</dbReference>
<dbReference type="PATRIC" id="fig|479117.4.peg.910"/>
<dbReference type="SMART" id="SM00363">
    <property type="entry name" value="S4"/>
    <property type="match status" value="1"/>
</dbReference>
<keyword evidence="6" id="KW-0808">Transferase</keyword>
<keyword evidence="6" id="KW-0489">Methyltransferase</keyword>
<evidence type="ECO:0000313" key="6">
    <source>
        <dbReference type="EMBL" id="KXZ57879.1"/>
    </source>
</evidence>
<evidence type="ECO:0000259" key="5">
    <source>
        <dbReference type="SMART" id="SM00363"/>
    </source>
</evidence>
<dbReference type="CDD" id="cd02440">
    <property type="entry name" value="AdoMet_MTases"/>
    <property type="match status" value="1"/>
</dbReference>
<sequence>MTLRLDAALVERGLVRSRNRAQREIRAGRVAVDGKIAIKPSVPVNDTADITVDNADPWVARSAHKLIGALDAFALDATGLKCLDAGASTGGFTQVLLSRGAEHVWAVDVGTDQLDSSLRENPAVTSLEEHNLRELTEDWVDGHKMQMTVADVSFISLTLIVRPLLENTDGDLLLMVKPQFEAGRSALDKHGVVTDPQDRAEAVRSVAEHVTGLGAHVRGIVQSSLPGPTGNIEYFLWAHKGQTQRPLSSTSAGEGLDLDSIAEHIRTGAEHPLTIPARTEREGNRADSLGGKEAR</sequence>
<organism evidence="6 7">
    <name type="scientific">Brevibacterium ravenspurgense</name>
    <dbReference type="NCBI Taxonomy" id="479117"/>
    <lineage>
        <taxon>Bacteria</taxon>
        <taxon>Bacillati</taxon>
        <taxon>Actinomycetota</taxon>
        <taxon>Actinomycetes</taxon>
        <taxon>Micrococcales</taxon>
        <taxon>Brevibacteriaceae</taxon>
        <taxon>Brevibacterium</taxon>
    </lineage>
</organism>
<dbReference type="PROSITE" id="PS50889">
    <property type="entry name" value="S4"/>
    <property type="match status" value="1"/>
</dbReference>
<evidence type="ECO:0000256" key="4">
    <source>
        <dbReference type="SAM" id="MobiDB-lite"/>
    </source>
</evidence>
<dbReference type="InterPro" id="IPR004538">
    <property type="entry name" value="Hemolysin_A/TlyA"/>
</dbReference>
<dbReference type="PANTHER" id="PTHR32319:SF0">
    <property type="entry name" value="BACTERIAL HEMOLYSIN-LIKE PROTEIN"/>
    <property type="match status" value="1"/>
</dbReference>
<keyword evidence="1 3" id="KW-0694">RNA-binding</keyword>
<feature type="domain" description="RNA-binding S4" evidence="5">
    <location>
        <begin position="3"/>
        <end position="64"/>
    </location>
</feature>
<name>A0A150H720_9MICO</name>
<dbReference type="EC" id="2.1.1.226" evidence="6"/>
<dbReference type="Gene3D" id="3.10.290.10">
    <property type="entry name" value="RNA-binding S4 domain"/>
    <property type="match status" value="1"/>
</dbReference>
<dbReference type="PIRSF" id="PIRSF005578">
    <property type="entry name" value="TlyA"/>
    <property type="match status" value="1"/>
</dbReference>
<protein>
    <submittedName>
        <fullName evidence="6">16S/23S rRNA (Cytidine-2'-O)-methyltransferase TlyA</fullName>
        <ecNumber evidence="6">2.1.1.226</ecNumber>
    </submittedName>
</protein>
<proteinExistence type="inferred from homology"/>
<accession>A0A150H720</accession>
<dbReference type="GO" id="GO:0008168">
    <property type="term" value="F:methyltransferase activity"/>
    <property type="evidence" value="ECO:0007669"/>
    <property type="project" value="UniProtKB-KW"/>
</dbReference>
<dbReference type="Pfam" id="PF01728">
    <property type="entry name" value="FtsJ"/>
    <property type="match status" value="1"/>
</dbReference>
<dbReference type="InterPro" id="IPR036986">
    <property type="entry name" value="S4_RNA-bd_sf"/>
</dbReference>
<evidence type="ECO:0000256" key="1">
    <source>
        <dbReference type="ARBA" id="ARBA00022884"/>
    </source>
</evidence>
<dbReference type="InterPro" id="IPR002877">
    <property type="entry name" value="RNA_MeTrfase_FtsJ_dom"/>
</dbReference>
<dbReference type="AlphaFoldDB" id="A0A150H720"/>
<comment type="caution">
    <text evidence="6">The sequence shown here is derived from an EMBL/GenBank/DDBJ whole genome shotgun (WGS) entry which is preliminary data.</text>
</comment>
<dbReference type="PANTHER" id="PTHR32319">
    <property type="entry name" value="BACTERIAL HEMOLYSIN-LIKE PROTEIN"/>
    <property type="match status" value="1"/>
</dbReference>
<dbReference type="InterPro" id="IPR029063">
    <property type="entry name" value="SAM-dependent_MTases_sf"/>
</dbReference>
<gene>
    <name evidence="6" type="primary">tlyA</name>
    <name evidence="6" type="ORF">Bravens_00910</name>
</gene>
<dbReference type="SUPFAM" id="SSF53335">
    <property type="entry name" value="S-adenosyl-L-methionine-dependent methyltransferases"/>
    <property type="match status" value="1"/>
</dbReference>